<dbReference type="CDD" id="cd00038">
    <property type="entry name" value="CAP_ED"/>
    <property type="match status" value="1"/>
</dbReference>
<evidence type="ECO:0000256" key="1">
    <source>
        <dbReference type="SAM" id="MobiDB-lite"/>
    </source>
</evidence>
<dbReference type="Gene3D" id="2.60.120.10">
    <property type="entry name" value="Jelly Rolls"/>
    <property type="match status" value="1"/>
</dbReference>
<proteinExistence type="predicted"/>
<comment type="caution">
    <text evidence="3">The sequence shown here is derived from an EMBL/GenBank/DDBJ whole genome shotgun (WGS) entry which is preliminary data.</text>
</comment>
<reference evidence="3" key="1">
    <citation type="submission" date="2023-10" db="EMBL/GenBank/DDBJ databases">
        <authorList>
            <person name="Chen Y."/>
            <person name="Shah S."/>
            <person name="Dougan E. K."/>
            <person name="Thang M."/>
            <person name="Chan C."/>
        </authorList>
    </citation>
    <scope>NUCLEOTIDE SEQUENCE [LARGE SCALE GENOMIC DNA]</scope>
</reference>
<dbReference type="SMART" id="SM00100">
    <property type="entry name" value="cNMP"/>
    <property type="match status" value="1"/>
</dbReference>
<dbReference type="SUPFAM" id="SSF51206">
    <property type="entry name" value="cAMP-binding domain-like"/>
    <property type="match status" value="1"/>
</dbReference>
<dbReference type="PROSITE" id="PS00888">
    <property type="entry name" value="CNMP_BINDING_1"/>
    <property type="match status" value="1"/>
</dbReference>
<dbReference type="EMBL" id="CAUYUJ010012625">
    <property type="protein sequence ID" value="CAK0834326.1"/>
    <property type="molecule type" value="Genomic_DNA"/>
</dbReference>
<dbReference type="PANTHER" id="PTHR23011">
    <property type="entry name" value="CYCLIC NUCLEOTIDE-BINDING DOMAIN CONTAINING PROTEIN"/>
    <property type="match status" value="1"/>
</dbReference>
<dbReference type="Pfam" id="PF00027">
    <property type="entry name" value="cNMP_binding"/>
    <property type="match status" value="1"/>
</dbReference>
<accession>A0ABN9SQV9</accession>
<dbReference type="Proteomes" id="UP001189429">
    <property type="component" value="Unassembled WGS sequence"/>
</dbReference>
<gene>
    <name evidence="3" type="ORF">PCOR1329_LOCUS31778</name>
</gene>
<dbReference type="PROSITE" id="PS50042">
    <property type="entry name" value="CNMP_BINDING_3"/>
    <property type="match status" value="1"/>
</dbReference>
<dbReference type="PANTHER" id="PTHR23011:SF28">
    <property type="entry name" value="CYCLIC NUCLEOTIDE-BINDING DOMAIN CONTAINING PROTEIN"/>
    <property type="match status" value="1"/>
</dbReference>
<protein>
    <recommendedName>
        <fullName evidence="2">Cyclic nucleotide-binding domain-containing protein</fullName>
    </recommendedName>
</protein>
<dbReference type="InterPro" id="IPR000595">
    <property type="entry name" value="cNMP-bd_dom"/>
</dbReference>
<organism evidence="3 4">
    <name type="scientific">Prorocentrum cordatum</name>
    <dbReference type="NCBI Taxonomy" id="2364126"/>
    <lineage>
        <taxon>Eukaryota</taxon>
        <taxon>Sar</taxon>
        <taxon>Alveolata</taxon>
        <taxon>Dinophyceae</taxon>
        <taxon>Prorocentrales</taxon>
        <taxon>Prorocentraceae</taxon>
        <taxon>Prorocentrum</taxon>
    </lineage>
</organism>
<feature type="region of interest" description="Disordered" evidence="1">
    <location>
        <begin position="89"/>
        <end position="109"/>
    </location>
</feature>
<feature type="non-terminal residue" evidence="3">
    <location>
        <position position="1"/>
    </location>
</feature>
<evidence type="ECO:0000259" key="2">
    <source>
        <dbReference type="PROSITE" id="PS50042"/>
    </source>
</evidence>
<dbReference type="InterPro" id="IPR014710">
    <property type="entry name" value="RmlC-like_jellyroll"/>
</dbReference>
<dbReference type="PRINTS" id="PR00103">
    <property type="entry name" value="CAMPKINASE"/>
</dbReference>
<evidence type="ECO:0000313" key="3">
    <source>
        <dbReference type="EMBL" id="CAK0834326.1"/>
    </source>
</evidence>
<feature type="domain" description="Cyclic nucleotide-binding" evidence="2">
    <location>
        <begin position="1"/>
        <end position="89"/>
    </location>
</feature>
<keyword evidence="4" id="KW-1185">Reference proteome</keyword>
<sequence length="109" mass="11856">YPRLAAAFTRRRYSRGRAVVQEGEPGHELFVIESGTARVLMGGREVATLGAGQHFGEVALLTDAPRNATVVAGDELSVKRLTRADFESLELKSTADSEKGDQTGRRGRR</sequence>
<dbReference type="InterPro" id="IPR018488">
    <property type="entry name" value="cNMP-bd_CS"/>
</dbReference>
<name>A0ABN9SQV9_9DINO</name>
<evidence type="ECO:0000313" key="4">
    <source>
        <dbReference type="Proteomes" id="UP001189429"/>
    </source>
</evidence>
<dbReference type="InterPro" id="IPR018490">
    <property type="entry name" value="cNMP-bd_dom_sf"/>
</dbReference>